<protein>
    <submittedName>
        <fullName evidence="1">Uncharacterized protein</fullName>
    </submittedName>
</protein>
<comment type="caution">
    <text evidence="1">The sequence shown here is derived from an EMBL/GenBank/DDBJ whole genome shotgun (WGS) entry which is preliminary data.</text>
</comment>
<accession>A0AC61SC87</accession>
<dbReference type="EMBL" id="QYBA01000039">
    <property type="protein sequence ID" value="TKY92329.1"/>
    <property type="molecule type" value="Genomic_DNA"/>
</dbReference>
<sequence>MVSQMILDRLEKGVATGDELVRELGVDYIEVYLDKLVDKKLVINNGGGTYSLNSDGLPS</sequence>
<proteinExistence type="predicted"/>
<evidence type="ECO:0000313" key="1">
    <source>
        <dbReference type="EMBL" id="TKY92329.1"/>
    </source>
</evidence>
<name>A0AC61SC87_9EURY</name>
<organism evidence="1 2">
    <name type="scientific">Candidatus Methanomarinus sp</name>
    <dbReference type="NCBI Taxonomy" id="3386244"/>
    <lineage>
        <taxon>Archaea</taxon>
        <taxon>Methanobacteriati</taxon>
        <taxon>Methanobacteriota</taxon>
        <taxon>Stenosarchaea group</taxon>
        <taxon>Methanomicrobia</taxon>
        <taxon>Methanosarcinales</taxon>
        <taxon>ANME-2 cluster</taxon>
        <taxon>Candidatus Methanocomedenaceae</taxon>
        <taxon>Candidatus Methanomarinus</taxon>
    </lineage>
</organism>
<dbReference type="Proteomes" id="UP000315423">
    <property type="component" value="Unassembled WGS sequence"/>
</dbReference>
<reference evidence="1" key="1">
    <citation type="submission" date="2018-09" db="EMBL/GenBank/DDBJ databases">
        <title>A genomic encyclopedia of anaerobic methanotrophic archaea.</title>
        <authorList>
            <person name="Skennerton C.T."/>
            <person name="Chadwick G.L."/>
            <person name="Laso-Perez R."/>
            <person name="Leu A.O."/>
            <person name="Speth D.R."/>
            <person name="Yu H."/>
            <person name="Morgan-Lang C."/>
            <person name="Hatzenpichler R."/>
            <person name="Goudeau D."/>
            <person name="Malmstrom R."/>
            <person name="Woyke T."/>
            <person name="Hallam S."/>
            <person name="Tyson G.W."/>
            <person name="Wegener G."/>
            <person name="Boetius A."/>
            <person name="Orphan V.J."/>
        </authorList>
    </citation>
    <scope>NUCLEOTIDE SEQUENCE</scope>
    <source>
        <strain evidence="1">CONS3730D10UFb2</strain>
    </source>
</reference>
<evidence type="ECO:0000313" key="2">
    <source>
        <dbReference type="Proteomes" id="UP000315423"/>
    </source>
</evidence>
<gene>
    <name evidence="1" type="ORF">C5S46_01200</name>
</gene>